<keyword evidence="2" id="KW-1185">Reference proteome</keyword>
<dbReference type="GeneID" id="36405358"/>
<dbReference type="EMBL" id="CCYD01000468">
    <property type="protein sequence ID" value="CEG40083.1"/>
    <property type="molecule type" value="Genomic_DNA"/>
</dbReference>
<dbReference type="AlphaFoldDB" id="A0A0N7L4Z9"/>
<dbReference type="RefSeq" id="XP_024576452.1">
    <property type="nucleotide sequence ID" value="XM_024725702.1"/>
</dbReference>
<name>A0A0N7L4Z9_PLAHL</name>
<evidence type="ECO:0000313" key="2">
    <source>
        <dbReference type="Proteomes" id="UP000054928"/>
    </source>
</evidence>
<reference evidence="2" key="1">
    <citation type="submission" date="2014-09" db="EMBL/GenBank/DDBJ databases">
        <authorList>
            <person name="Sharma Rahul"/>
            <person name="Thines Marco"/>
        </authorList>
    </citation>
    <scope>NUCLEOTIDE SEQUENCE [LARGE SCALE GENOMIC DNA]</scope>
</reference>
<dbReference type="Proteomes" id="UP000054928">
    <property type="component" value="Unassembled WGS sequence"/>
</dbReference>
<sequence length="112" mass="13021">MALTTLGIHAVVVCTRGPEDFDINVHCVAEIFNTRIYSSGFRVVWDQNTVVRLDGRLAWDPSLQDIQVSRSMYRIQIKREVRTSKVNVWIPRRIEIIDHEVARVVFEQVLVE</sequence>
<evidence type="ECO:0000313" key="1">
    <source>
        <dbReference type="EMBL" id="CEG40083.1"/>
    </source>
</evidence>
<protein>
    <submittedName>
        <fullName evidence="1">Uncharacterized protein</fullName>
    </submittedName>
</protein>
<organism evidence="1 2">
    <name type="scientific">Plasmopara halstedii</name>
    <name type="common">Downy mildew of sunflower</name>
    <dbReference type="NCBI Taxonomy" id="4781"/>
    <lineage>
        <taxon>Eukaryota</taxon>
        <taxon>Sar</taxon>
        <taxon>Stramenopiles</taxon>
        <taxon>Oomycota</taxon>
        <taxon>Peronosporomycetes</taxon>
        <taxon>Peronosporales</taxon>
        <taxon>Peronosporaceae</taxon>
        <taxon>Plasmopara</taxon>
    </lineage>
</organism>
<accession>A0A0N7L4Z9</accession>
<proteinExistence type="predicted"/>